<name>A0A2X3EP71_KLEPN</name>
<gene>
    <name evidence="1" type="ORF">NCTC9128_05365</name>
    <name evidence="2" type="ORF">NCTC9617_05361</name>
</gene>
<organism evidence="1 3">
    <name type="scientific">Klebsiella pneumoniae</name>
    <dbReference type="NCBI Taxonomy" id="573"/>
    <lineage>
        <taxon>Bacteria</taxon>
        <taxon>Pseudomonadati</taxon>
        <taxon>Pseudomonadota</taxon>
        <taxon>Gammaproteobacteria</taxon>
        <taxon>Enterobacterales</taxon>
        <taxon>Enterobacteriaceae</taxon>
        <taxon>Klebsiella/Raoultella group</taxon>
        <taxon>Klebsiella</taxon>
        <taxon>Klebsiella pneumoniae complex</taxon>
    </lineage>
</organism>
<evidence type="ECO:0000313" key="4">
    <source>
        <dbReference type="Proteomes" id="UP000255167"/>
    </source>
</evidence>
<evidence type="ECO:0000313" key="2">
    <source>
        <dbReference type="EMBL" id="STW48752.1"/>
    </source>
</evidence>
<accession>A0A2X3EP71</accession>
<proteinExistence type="predicted"/>
<evidence type="ECO:0000313" key="3">
    <source>
        <dbReference type="Proteomes" id="UP000251088"/>
    </source>
</evidence>
<protein>
    <submittedName>
        <fullName evidence="1">Type IV fimbrial assembly, ATPase PilB</fullName>
    </submittedName>
</protein>
<sequence length="32" mass="3461">MMTLFESGCQAIEQGLTSLEEVVRVLGIPHGD</sequence>
<dbReference type="EMBL" id="UGNC01000005">
    <property type="protein sequence ID" value="STW48752.1"/>
    <property type="molecule type" value="Genomic_DNA"/>
</dbReference>
<evidence type="ECO:0000313" key="1">
    <source>
        <dbReference type="EMBL" id="SQC39236.1"/>
    </source>
</evidence>
<reference evidence="3 4" key="1">
    <citation type="submission" date="2018-06" db="EMBL/GenBank/DDBJ databases">
        <authorList>
            <consortium name="Pathogen Informatics"/>
            <person name="Doyle S."/>
        </authorList>
    </citation>
    <scope>NUCLEOTIDE SEQUENCE [LARGE SCALE GENOMIC DNA]</scope>
    <source>
        <strain evidence="1 3">NCTC9128</strain>
        <strain evidence="2 4">NCTC9617</strain>
    </source>
</reference>
<dbReference type="AlphaFoldDB" id="A0A2X3EP71"/>
<dbReference type="Proteomes" id="UP000251088">
    <property type="component" value="Unassembled WGS sequence"/>
</dbReference>
<dbReference type="EMBL" id="UAWN01000014">
    <property type="protein sequence ID" value="SQC39236.1"/>
    <property type="molecule type" value="Genomic_DNA"/>
</dbReference>
<dbReference type="Proteomes" id="UP000255167">
    <property type="component" value="Unassembled WGS sequence"/>
</dbReference>